<evidence type="ECO:0000259" key="4">
    <source>
        <dbReference type="PROSITE" id="PS50835"/>
    </source>
</evidence>
<dbReference type="SUPFAM" id="SSF49899">
    <property type="entry name" value="Concanavalin A-like lectins/glucanases"/>
    <property type="match status" value="1"/>
</dbReference>
<proteinExistence type="predicted"/>
<dbReference type="InterPro" id="IPR003961">
    <property type="entry name" value="FN3_dom"/>
</dbReference>
<organism evidence="6">
    <name type="scientific">Tetraodon nigroviridis</name>
    <name type="common">Spotted green pufferfish</name>
    <name type="synonym">Chelonodon nigroviridis</name>
    <dbReference type="NCBI Taxonomy" id="99883"/>
    <lineage>
        <taxon>Eukaryota</taxon>
        <taxon>Metazoa</taxon>
        <taxon>Chordata</taxon>
        <taxon>Craniata</taxon>
        <taxon>Vertebrata</taxon>
        <taxon>Euteleostomi</taxon>
        <taxon>Actinopterygii</taxon>
        <taxon>Neopterygii</taxon>
        <taxon>Teleostei</taxon>
        <taxon>Neoteleostei</taxon>
        <taxon>Acanthomorphata</taxon>
        <taxon>Eupercaria</taxon>
        <taxon>Tetraodontiformes</taxon>
        <taxon>Tetradontoidea</taxon>
        <taxon>Tetraodontidae</taxon>
        <taxon>Tetraodon</taxon>
    </lineage>
</organism>
<dbReference type="CDD" id="cd06263">
    <property type="entry name" value="MAM"/>
    <property type="match status" value="1"/>
</dbReference>
<evidence type="ECO:0000256" key="2">
    <source>
        <dbReference type="SAM" id="MobiDB-lite"/>
    </source>
</evidence>
<dbReference type="Gene3D" id="2.60.40.10">
    <property type="entry name" value="Immunoglobulins"/>
    <property type="match status" value="1"/>
</dbReference>
<accession>Q4T2X0</accession>
<evidence type="ECO:0000259" key="3">
    <source>
        <dbReference type="PROSITE" id="PS50060"/>
    </source>
</evidence>
<dbReference type="OrthoDB" id="6107927at2759"/>
<evidence type="ECO:0000256" key="1">
    <source>
        <dbReference type="ARBA" id="ARBA00023319"/>
    </source>
</evidence>
<gene>
    <name evidence="6" type="ORF">GSTENG00008127001</name>
</gene>
<evidence type="ECO:0000259" key="5">
    <source>
        <dbReference type="PROSITE" id="PS50853"/>
    </source>
</evidence>
<dbReference type="InterPro" id="IPR000998">
    <property type="entry name" value="MAM_dom"/>
</dbReference>
<dbReference type="InterPro" id="IPR036179">
    <property type="entry name" value="Ig-like_dom_sf"/>
</dbReference>
<dbReference type="InterPro" id="IPR013320">
    <property type="entry name" value="ConA-like_dom_sf"/>
</dbReference>
<dbReference type="Pfam" id="PF00629">
    <property type="entry name" value="MAM"/>
    <property type="match status" value="1"/>
</dbReference>
<protein>
    <submittedName>
        <fullName evidence="6">Chromosome 5 SCAF10152, whole genome shotgun sequence</fullName>
    </submittedName>
</protein>
<dbReference type="CDD" id="cd00096">
    <property type="entry name" value="Ig"/>
    <property type="match status" value="1"/>
</dbReference>
<dbReference type="InterPro" id="IPR007110">
    <property type="entry name" value="Ig-like_dom"/>
</dbReference>
<dbReference type="PANTHER" id="PTHR23282:SF123">
    <property type="entry name" value="MAM DOMAIN-CONTAINING GLYCOSYLPHOSPHATIDYLINOSITOL ANCHOR PROTEIN 1"/>
    <property type="match status" value="1"/>
</dbReference>
<feature type="non-terminal residue" evidence="6">
    <location>
        <position position="350"/>
    </location>
</feature>
<feature type="domain" description="Ig-like" evidence="4">
    <location>
        <begin position="26"/>
        <end position="112"/>
    </location>
</feature>
<sequence>MRGESRCGSREETEWKAWEERKKDPPTLDPVFQDVRSRNYQMVTLRCAVLRSNPPRLTDIRWFRNGEFIRMPVPDLKETPELKFKLEPTNNGSYECRVSNSIGMSTCMFNVSTKPYYAEFYFDTPNPVRIQKGNNYSYNLQWTQRDPEATDRIIGYWLMVRKNKQNVFAKQIDLRGKEPEKGVLMSHTISDLRIPLAYEVRLAPITTYSTGDYISRTIQYSERVCHFVSFTPKAETYTYPRSSDHVCGFEDERICGFSQDRSDDFDWTRQNHLTQNPKRSANTGPETDRSGTKEGYYMYIEASRPRVQGDKARLLSPLFNVTSVRGPKGSGRVPYCVSFYYHMKGKHIGE</sequence>
<feature type="domain" description="MAM" evidence="3">
    <location>
        <begin position="245"/>
        <end position="350"/>
    </location>
</feature>
<dbReference type="AlphaFoldDB" id="Q4T2X0"/>
<dbReference type="KEGG" id="tng:GSTEN00008127G001"/>
<feature type="region of interest" description="Disordered" evidence="2">
    <location>
        <begin position="270"/>
        <end position="294"/>
    </location>
</feature>
<feature type="region of interest" description="Disordered" evidence="2">
    <location>
        <begin position="1"/>
        <end position="24"/>
    </location>
</feature>
<dbReference type="InterPro" id="IPR051560">
    <property type="entry name" value="MAM_domain-containing"/>
</dbReference>
<dbReference type="PROSITE" id="PS50835">
    <property type="entry name" value="IG_LIKE"/>
    <property type="match status" value="1"/>
</dbReference>
<dbReference type="PANTHER" id="PTHR23282">
    <property type="entry name" value="APICAL ENDOSOMAL GLYCOPROTEIN PRECURSOR"/>
    <property type="match status" value="1"/>
</dbReference>
<keyword evidence="1" id="KW-0393">Immunoglobulin domain</keyword>
<dbReference type="PROSITE" id="PS50853">
    <property type="entry name" value="FN3"/>
    <property type="match status" value="1"/>
</dbReference>
<evidence type="ECO:0000313" key="6">
    <source>
        <dbReference type="EMBL" id="CAF92762.1"/>
    </source>
</evidence>
<dbReference type="GO" id="GO:0016020">
    <property type="term" value="C:membrane"/>
    <property type="evidence" value="ECO:0007669"/>
    <property type="project" value="InterPro"/>
</dbReference>
<dbReference type="SUPFAM" id="SSF49265">
    <property type="entry name" value="Fibronectin type III"/>
    <property type="match status" value="1"/>
</dbReference>
<dbReference type="SUPFAM" id="SSF48726">
    <property type="entry name" value="Immunoglobulin"/>
    <property type="match status" value="1"/>
</dbReference>
<feature type="domain" description="Fibronectin type-III" evidence="5">
    <location>
        <begin position="124"/>
        <end position="224"/>
    </location>
</feature>
<name>Q4T2X0_TETNG</name>
<dbReference type="InterPro" id="IPR013783">
    <property type="entry name" value="Ig-like_fold"/>
</dbReference>
<dbReference type="InterPro" id="IPR036116">
    <property type="entry name" value="FN3_sf"/>
</dbReference>
<dbReference type="Gene3D" id="2.60.120.200">
    <property type="match status" value="1"/>
</dbReference>
<reference evidence="6" key="1">
    <citation type="journal article" date="2004" name="Nature">
        <title>Genome duplication in the teleost fish Tetraodon nigroviridis reveals the early vertebrate proto-karyotype.</title>
        <authorList>
            <person name="Jaillon O."/>
            <person name="Aury J.-M."/>
            <person name="Brunet F."/>
            <person name="Petit J.-L."/>
            <person name="Stange-Thomann N."/>
            <person name="Mauceli E."/>
            <person name="Bouneau L."/>
            <person name="Fischer C."/>
            <person name="Ozouf-Costaz C."/>
            <person name="Bernot A."/>
            <person name="Nicaud S."/>
            <person name="Jaffe D."/>
            <person name="Fisher S."/>
            <person name="Lutfalla G."/>
            <person name="Dossat C."/>
            <person name="Segurens B."/>
            <person name="Dasilva C."/>
            <person name="Salanoubat M."/>
            <person name="Levy M."/>
            <person name="Boudet N."/>
            <person name="Castellano S."/>
            <person name="Anthouard V."/>
            <person name="Jubin C."/>
            <person name="Castelli V."/>
            <person name="Katinka M."/>
            <person name="Vacherie B."/>
            <person name="Biemont C."/>
            <person name="Skalli Z."/>
            <person name="Cattolico L."/>
            <person name="Poulain J."/>
            <person name="De Berardinis V."/>
            <person name="Cruaud C."/>
            <person name="Duprat S."/>
            <person name="Brottier P."/>
            <person name="Coutanceau J.-P."/>
            <person name="Gouzy J."/>
            <person name="Parra G."/>
            <person name="Lardier G."/>
            <person name="Chapple C."/>
            <person name="McKernan K.J."/>
            <person name="McEwan P."/>
            <person name="Bosak S."/>
            <person name="Kellis M."/>
            <person name="Volff J.-N."/>
            <person name="Guigo R."/>
            <person name="Zody M.C."/>
            <person name="Mesirov J."/>
            <person name="Lindblad-Toh K."/>
            <person name="Birren B."/>
            <person name="Nusbaum C."/>
            <person name="Kahn D."/>
            <person name="Robinson-Rechavi M."/>
            <person name="Laudet V."/>
            <person name="Schachter V."/>
            <person name="Quetier F."/>
            <person name="Saurin W."/>
            <person name="Scarpelli C."/>
            <person name="Wincker P."/>
            <person name="Lander E.S."/>
            <person name="Weissenbach J."/>
            <person name="Roest Crollius H."/>
        </authorList>
    </citation>
    <scope>NUCLEOTIDE SEQUENCE [LARGE SCALE GENOMIC DNA]</scope>
</reference>
<dbReference type="PROSITE" id="PS50060">
    <property type="entry name" value="MAM_2"/>
    <property type="match status" value="1"/>
</dbReference>
<feature type="compositionally biased region" description="Polar residues" evidence="2">
    <location>
        <begin position="270"/>
        <end position="285"/>
    </location>
</feature>
<dbReference type="Pfam" id="PF13895">
    <property type="entry name" value="Ig_2"/>
    <property type="match status" value="1"/>
</dbReference>
<reference evidence="6" key="2">
    <citation type="submission" date="2004-02" db="EMBL/GenBank/DDBJ databases">
        <authorList>
            <consortium name="Genoscope"/>
            <consortium name="Whitehead Institute Centre for Genome Research"/>
        </authorList>
    </citation>
    <scope>NUCLEOTIDE SEQUENCE</scope>
</reference>
<dbReference type="EMBL" id="CAAE01010152">
    <property type="protein sequence ID" value="CAF92762.1"/>
    <property type="molecule type" value="Genomic_DNA"/>
</dbReference>